<dbReference type="EMBL" id="GEDG01011008">
    <property type="protein sequence ID" value="JAP27591.1"/>
    <property type="molecule type" value="Transcribed_RNA"/>
</dbReference>
<sequence>MNSFVHSLPMLFGPFKNAIRCVLDPPNVVYFLRIQHGCDNIFRESEQDKVLYMFVMLTIYIFLELDCIVKSRVYETGWESKFYV</sequence>
<name>A0A0V0I5K8_SOLCH</name>
<accession>A0A0V0I5K8</accession>
<proteinExistence type="predicted"/>
<reference evidence="1" key="1">
    <citation type="submission" date="2015-12" db="EMBL/GenBank/DDBJ databases">
        <title>Gene expression during late stages of embryo sac development: a critical building block for successful pollen-pistil interactions.</title>
        <authorList>
            <person name="Liu Y."/>
            <person name="Joly V."/>
            <person name="Sabar M."/>
            <person name="Matton D.P."/>
        </authorList>
    </citation>
    <scope>NUCLEOTIDE SEQUENCE</scope>
</reference>
<evidence type="ECO:0000313" key="1">
    <source>
        <dbReference type="EMBL" id="JAP27591.1"/>
    </source>
</evidence>
<dbReference type="AlphaFoldDB" id="A0A0V0I5K8"/>
<protein>
    <submittedName>
        <fullName evidence="1">Putative ovule protein</fullName>
    </submittedName>
</protein>
<organism evidence="1">
    <name type="scientific">Solanum chacoense</name>
    <name type="common">Chaco potato</name>
    <dbReference type="NCBI Taxonomy" id="4108"/>
    <lineage>
        <taxon>Eukaryota</taxon>
        <taxon>Viridiplantae</taxon>
        <taxon>Streptophyta</taxon>
        <taxon>Embryophyta</taxon>
        <taxon>Tracheophyta</taxon>
        <taxon>Spermatophyta</taxon>
        <taxon>Magnoliopsida</taxon>
        <taxon>eudicotyledons</taxon>
        <taxon>Gunneridae</taxon>
        <taxon>Pentapetalae</taxon>
        <taxon>asterids</taxon>
        <taxon>lamiids</taxon>
        <taxon>Solanales</taxon>
        <taxon>Solanaceae</taxon>
        <taxon>Solanoideae</taxon>
        <taxon>Solaneae</taxon>
        <taxon>Solanum</taxon>
    </lineage>
</organism>